<keyword evidence="2 6" id="KW-0812">Transmembrane</keyword>
<sequence length="734" mass="81016">MVIPSKIGERLAGQTENSDAIVTDAPGERYRLGFVDVACLIINRMIGTGVFNSPKTVIVGTRSAGGAMLLWFFGTMYALAGIHVYIEYGLNVPRYVIEGVEQAVPRSGGDLHYLSFVYSWPYYQKGTVLYSACLYGISFICVGNMAGNCVNFGTRVLMAANPDPSAEVSHTLVCAIATAAAFFSCVVHAVSRRGGIVLNNCLAVVKVCILLIIPGVTFAVLAGKIRGEDGQIVQDVFGKNMDPNVAFQPPRDFNPETGSPLVDLPNGTVNSYAAAFLSIVFAFGGFEQSNHVLGEIRAPRRTFPRAATFAVALVGILYMFCNICYMAVVPAYEQSTRNRMVALLFFQKVFGKSPNDTRPDRIFNSFLALSSFGNIIVTTYTAARMKQEIAKQGFIPFPKFFAQDADVSIGRLVLYLRRKGWKVPFFSSPEEHREATPVGALVLHLGACLVLVWSTIGIHPDDAYGLLSSLSAYLITAFFGIFLALGILILRIAGPQATEAAKTQEYRTAHVDIEPDRPIRRSWRQMTRGSVYSWLSISTAILYLVGNAFPVIASWIPRTAGFGSISTVAWFVVPTICWVILGVASAWWVGFIIAGRIRCRRQHKKLVHEVWPEFDWAEPVGTRRGGDDDLRRERRRRDGGKVLVHETVLFTWEVDEMDDFQDYSDTPGRDTPFDVPLAQVAGPTEPEYTAAPPGRRRREDRHAPPEEVLAGTTFENFGAPRWNDARPGNNGNWT</sequence>
<dbReference type="AlphaFoldDB" id="A0A8K0TAV1"/>
<dbReference type="GO" id="GO:0015179">
    <property type="term" value="F:L-amino acid transmembrane transporter activity"/>
    <property type="evidence" value="ECO:0007669"/>
    <property type="project" value="TreeGrafter"/>
</dbReference>
<evidence type="ECO:0000256" key="3">
    <source>
        <dbReference type="ARBA" id="ARBA00022989"/>
    </source>
</evidence>
<evidence type="ECO:0000256" key="1">
    <source>
        <dbReference type="ARBA" id="ARBA00004141"/>
    </source>
</evidence>
<evidence type="ECO:0000256" key="2">
    <source>
        <dbReference type="ARBA" id="ARBA00022692"/>
    </source>
</evidence>
<feature type="transmembrane region" description="Helical" evidence="6">
    <location>
        <begin position="168"/>
        <end position="190"/>
    </location>
</feature>
<dbReference type="InterPro" id="IPR050598">
    <property type="entry name" value="AminoAcid_Transporter"/>
</dbReference>
<evidence type="ECO:0000256" key="4">
    <source>
        <dbReference type="ARBA" id="ARBA00023136"/>
    </source>
</evidence>
<dbReference type="PANTHER" id="PTHR11785">
    <property type="entry name" value="AMINO ACID TRANSPORTER"/>
    <property type="match status" value="1"/>
</dbReference>
<dbReference type="EMBL" id="JAGPXD010000004">
    <property type="protein sequence ID" value="KAH7359426.1"/>
    <property type="molecule type" value="Genomic_DNA"/>
</dbReference>
<comment type="caution">
    <text evidence="7">The sequence shown here is derived from an EMBL/GenBank/DDBJ whole genome shotgun (WGS) entry which is preliminary data.</text>
</comment>
<name>A0A8K0TAV1_9PEZI</name>
<organism evidence="7 8">
    <name type="scientific">Plectosphaerella cucumerina</name>
    <dbReference type="NCBI Taxonomy" id="40658"/>
    <lineage>
        <taxon>Eukaryota</taxon>
        <taxon>Fungi</taxon>
        <taxon>Dikarya</taxon>
        <taxon>Ascomycota</taxon>
        <taxon>Pezizomycotina</taxon>
        <taxon>Sordariomycetes</taxon>
        <taxon>Hypocreomycetidae</taxon>
        <taxon>Glomerellales</taxon>
        <taxon>Plectosphaerellaceae</taxon>
        <taxon>Plectosphaerella</taxon>
    </lineage>
</organism>
<proteinExistence type="predicted"/>
<feature type="transmembrane region" description="Helical" evidence="6">
    <location>
        <begin position="438"/>
        <end position="458"/>
    </location>
</feature>
<feature type="transmembrane region" description="Helical" evidence="6">
    <location>
        <begin position="269"/>
        <end position="286"/>
    </location>
</feature>
<feature type="transmembrane region" description="Helical" evidence="6">
    <location>
        <begin position="531"/>
        <end position="556"/>
    </location>
</feature>
<reference evidence="7" key="1">
    <citation type="journal article" date="2021" name="Nat. Commun.">
        <title>Genetic determinants of endophytism in the Arabidopsis root mycobiome.</title>
        <authorList>
            <person name="Mesny F."/>
            <person name="Miyauchi S."/>
            <person name="Thiergart T."/>
            <person name="Pickel B."/>
            <person name="Atanasova L."/>
            <person name="Karlsson M."/>
            <person name="Huettel B."/>
            <person name="Barry K.W."/>
            <person name="Haridas S."/>
            <person name="Chen C."/>
            <person name="Bauer D."/>
            <person name="Andreopoulos W."/>
            <person name="Pangilinan J."/>
            <person name="LaButti K."/>
            <person name="Riley R."/>
            <person name="Lipzen A."/>
            <person name="Clum A."/>
            <person name="Drula E."/>
            <person name="Henrissat B."/>
            <person name="Kohler A."/>
            <person name="Grigoriev I.V."/>
            <person name="Martin F.M."/>
            <person name="Hacquard S."/>
        </authorList>
    </citation>
    <scope>NUCLEOTIDE SEQUENCE</scope>
    <source>
        <strain evidence="7">MPI-CAGE-AT-0016</strain>
    </source>
</reference>
<feature type="transmembrane region" description="Helical" evidence="6">
    <location>
        <begin position="470"/>
        <end position="490"/>
    </location>
</feature>
<dbReference type="SUPFAM" id="SSF103473">
    <property type="entry name" value="MFS general substrate transporter"/>
    <property type="match status" value="1"/>
</dbReference>
<keyword evidence="4 6" id="KW-0472">Membrane</keyword>
<dbReference type="GO" id="GO:0016020">
    <property type="term" value="C:membrane"/>
    <property type="evidence" value="ECO:0007669"/>
    <property type="project" value="UniProtKB-SubCell"/>
</dbReference>
<evidence type="ECO:0000256" key="6">
    <source>
        <dbReference type="SAM" id="Phobius"/>
    </source>
</evidence>
<dbReference type="Pfam" id="PF13520">
    <property type="entry name" value="AA_permease_2"/>
    <property type="match status" value="1"/>
</dbReference>
<feature type="transmembrane region" description="Helical" evidence="6">
    <location>
        <begin position="568"/>
        <end position="595"/>
    </location>
</feature>
<dbReference type="OrthoDB" id="5982228at2759"/>
<feature type="transmembrane region" description="Helical" evidence="6">
    <location>
        <begin position="362"/>
        <end position="383"/>
    </location>
</feature>
<accession>A0A8K0TAV1</accession>
<comment type="subcellular location">
    <subcellularLocation>
        <location evidence="1">Membrane</location>
        <topology evidence="1">Multi-pass membrane protein</topology>
    </subcellularLocation>
</comment>
<dbReference type="Proteomes" id="UP000813385">
    <property type="component" value="Unassembled WGS sequence"/>
</dbReference>
<feature type="region of interest" description="Disordered" evidence="5">
    <location>
        <begin position="661"/>
        <end position="734"/>
    </location>
</feature>
<feature type="transmembrane region" description="Helical" evidence="6">
    <location>
        <begin position="307"/>
        <end position="328"/>
    </location>
</feature>
<dbReference type="InterPro" id="IPR002293">
    <property type="entry name" value="AA/rel_permease1"/>
</dbReference>
<evidence type="ECO:0000256" key="5">
    <source>
        <dbReference type="SAM" id="MobiDB-lite"/>
    </source>
</evidence>
<keyword evidence="8" id="KW-1185">Reference proteome</keyword>
<dbReference type="PANTHER" id="PTHR11785:SF382">
    <property type="entry name" value="LOW-AFFINITY METHIONINE PERMEASE"/>
    <property type="match status" value="1"/>
</dbReference>
<feature type="transmembrane region" description="Helical" evidence="6">
    <location>
        <begin position="68"/>
        <end position="86"/>
    </location>
</feature>
<evidence type="ECO:0000313" key="7">
    <source>
        <dbReference type="EMBL" id="KAH7359426.1"/>
    </source>
</evidence>
<feature type="transmembrane region" description="Helical" evidence="6">
    <location>
        <begin position="202"/>
        <end position="222"/>
    </location>
</feature>
<protein>
    <submittedName>
        <fullName evidence="7">Amino acid permease-domain-containing protein</fullName>
    </submittedName>
</protein>
<gene>
    <name evidence="7" type="ORF">B0T11DRAFT_331105</name>
</gene>
<keyword evidence="3 6" id="KW-1133">Transmembrane helix</keyword>
<evidence type="ECO:0000313" key="8">
    <source>
        <dbReference type="Proteomes" id="UP000813385"/>
    </source>
</evidence>
<dbReference type="InterPro" id="IPR036259">
    <property type="entry name" value="MFS_trans_sf"/>
</dbReference>
<dbReference type="Gene3D" id="1.20.1740.10">
    <property type="entry name" value="Amino acid/polyamine transporter I"/>
    <property type="match status" value="1"/>
</dbReference>